<dbReference type="AlphaFoldDB" id="A0A4V2SN13"/>
<protein>
    <submittedName>
        <fullName evidence="1">AbiV family abortive infection protein</fullName>
    </submittedName>
</protein>
<evidence type="ECO:0000313" key="1">
    <source>
        <dbReference type="EMBL" id="TCP29356.1"/>
    </source>
</evidence>
<dbReference type="NCBIfam" id="TIGR04498">
    <property type="entry name" value="AbiV_defense"/>
    <property type="match status" value="1"/>
</dbReference>
<dbReference type="OrthoDB" id="8478797at2"/>
<accession>A0A4V2SN13</accession>
<name>A0A4V2SN13_RHOSA</name>
<keyword evidence="2" id="KW-1185">Reference proteome</keyword>
<dbReference type="RefSeq" id="WP_132709622.1">
    <property type="nucleotide sequence ID" value="NZ_JACIGF010000021.1"/>
</dbReference>
<evidence type="ECO:0000313" key="2">
    <source>
        <dbReference type="Proteomes" id="UP000295399"/>
    </source>
</evidence>
<dbReference type="InterPro" id="IPR030987">
    <property type="entry name" value="AbiV"/>
</dbReference>
<dbReference type="EMBL" id="SLXO01000021">
    <property type="protein sequence ID" value="TCP29356.1"/>
    <property type="molecule type" value="Genomic_DNA"/>
</dbReference>
<proteinExistence type="predicted"/>
<reference evidence="1 2" key="1">
    <citation type="submission" date="2019-03" db="EMBL/GenBank/DDBJ databases">
        <title>Genomic Encyclopedia of Type Strains, Phase IV (KMG-IV): sequencing the most valuable type-strain genomes for metagenomic binning, comparative biology and taxonomic classification.</title>
        <authorList>
            <person name="Goeker M."/>
        </authorList>
    </citation>
    <scope>NUCLEOTIDE SEQUENCE [LARGE SCALE GENOMIC DNA]</scope>
    <source>
        <strain evidence="1 2">DSM 2132</strain>
    </source>
</reference>
<dbReference type="InParanoid" id="A0A4V2SN13"/>
<dbReference type="Pfam" id="PF18728">
    <property type="entry name" value="HEPN_AbiV"/>
    <property type="match status" value="1"/>
</dbReference>
<comment type="caution">
    <text evidence="1">The sequence shown here is derived from an EMBL/GenBank/DDBJ whole genome shotgun (WGS) entry which is preliminary data.</text>
</comment>
<dbReference type="Proteomes" id="UP000295399">
    <property type="component" value="Unassembled WGS sequence"/>
</dbReference>
<gene>
    <name evidence="1" type="ORF">EV659_1219</name>
</gene>
<organism evidence="1 2">
    <name type="scientific">Rhodothalassium salexigens DSM 2132</name>
    <dbReference type="NCBI Taxonomy" id="1188247"/>
    <lineage>
        <taxon>Bacteria</taxon>
        <taxon>Pseudomonadati</taxon>
        <taxon>Pseudomonadota</taxon>
        <taxon>Alphaproteobacteria</taxon>
        <taxon>Rhodothalassiales</taxon>
        <taxon>Rhodothalassiaceae</taxon>
        <taxon>Rhodothalassium</taxon>
    </lineage>
</organism>
<sequence>MAVELNDERRLAIIANVDRLLSDAYLLLEHGSAGSALSTAILAFEEAGKGHRLELDIEKSKRTPSWHHFRQVVAAFVLFVSLFKKYGLKPPQLNARARELIEERWSRNKRLDELTKEPVPEELLDALLESGVEGLDVMTSDQRTIFQIELIWVRKVFSAAAAGLIEKERQSGMYVDVNEEVVVSDPAAIRKKRAYYWIHVTERTLRILRDGEYREPYGELSAYLEAQDKPLPQGEDLVKALESLQAEATDGIAVNRPGFAEGSNS</sequence>